<dbReference type="GO" id="GO:0016779">
    <property type="term" value="F:nucleotidyltransferase activity"/>
    <property type="evidence" value="ECO:0007669"/>
    <property type="project" value="UniProtKB-KW"/>
</dbReference>
<proteinExistence type="predicted"/>
<evidence type="ECO:0000313" key="4">
    <source>
        <dbReference type="EMBL" id="VAX34316.1"/>
    </source>
</evidence>
<dbReference type="GO" id="GO:0016301">
    <property type="term" value="F:kinase activity"/>
    <property type="evidence" value="ECO:0007669"/>
    <property type="project" value="UniProtKB-KW"/>
</dbReference>
<evidence type="ECO:0000259" key="3">
    <source>
        <dbReference type="Pfam" id="PF01467"/>
    </source>
</evidence>
<dbReference type="InterPro" id="IPR004821">
    <property type="entry name" value="Cyt_trans-like"/>
</dbReference>
<dbReference type="EMBL" id="UOGI01000292">
    <property type="protein sequence ID" value="VAX34316.1"/>
    <property type="molecule type" value="Genomic_DNA"/>
</dbReference>
<dbReference type="Gene3D" id="3.40.50.620">
    <property type="entry name" value="HUPs"/>
    <property type="match status" value="1"/>
</dbReference>
<reference evidence="4" key="1">
    <citation type="submission" date="2018-06" db="EMBL/GenBank/DDBJ databases">
        <authorList>
            <person name="Zhirakovskaya E."/>
        </authorList>
    </citation>
    <scope>NUCLEOTIDE SEQUENCE</scope>
</reference>
<feature type="domain" description="Cytidyltransferase-like" evidence="3">
    <location>
        <begin position="28"/>
        <end position="149"/>
    </location>
</feature>
<evidence type="ECO:0000256" key="1">
    <source>
        <dbReference type="ARBA" id="ARBA00022679"/>
    </source>
</evidence>
<sequence length="158" mass="17486">MKNKKILQGEEVGKEMERLRSEGKKIVFTNGCFDIIHAGHIQYLGEAKALGDVLVVGVNSDASVGRLKTKRPIVPQDQRVEVLAALEMVSYVTIFAEDTPYEVIKLIMPDVLVKGGDWEIKDIVGADLVGEVYSLPYRPGISSTGIIERIIERFCHSS</sequence>
<name>A0A3B1CUN1_9ZZZZ</name>
<keyword evidence="1 4" id="KW-0808">Transferase</keyword>
<dbReference type="NCBIfam" id="TIGR00125">
    <property type="entry name" value="cyt_tran_rel"/>
    <property type="match status" value="1"/>
</dbReference>
<dbReference type="InterPro" id="IPR050385">
    <property type="entry name" value="Archaeal_FAD_synthase"/>
</dbReference>
<dbReference type="AlphaFoldDB" id="A0A3B1CUN1"/>
<protein>
    <submittedName>
        <fullName evidence="4">ADP-heptose synthase / D-glycero-beta-D-manno-heptose 7-phosphate kinase</fullName>
        <ecNumber evidence="4">2.7.-.-</ecNumber>
    </submittedName>
</protein>
<dbReference type="InterPro" id="IPR014729">
    <property type="entry name" value="Rossmann-like_a/b/a_fold"/>
</dbReference>
<accession>A0A3B1CUN1</accession>
<dbReference type="SUPFAM" id="SSF52374">
    <property type="entry name" value="Nucleotidylyl transferase"/>
    <property type="match status" value="1"/>
</dbReference>
<keyword evidence="4" id="KW-0418">Kinase</keyword>
<gene>
    <name evidence="4" type="ORF">MNBD_NITROSPIRAE03-1667</name>
</gene>
<keyword evidence="2" id="KW-0548">Nucleotidyltransferase</keyword>
<organism evidence="4">
    <name type="scientific">hydrothermal vent metagenome</name>
    <dbReference type="NCBI Taxonomy" id="652676"/>
    <lineage>
        <taxon>unclassified sequences</taxon>
        <taxon>metagenomes</taxon>
        <taxon>ecological metagenomes</taxon>
    </lineage>
</organism>
<dbReference type="Pfam" id="PF01467">
    <property type="entry name" value="CTP_transf_like"/>
    <property type="match status" value="1"/>
</dbReference>
<dbReference type="PANTHER" id="PTHR43793">
    <property type="entry name" value="FAD SYNTHASE"/>
    <property type="match status" value="1"/>
</dbReference>
<evidence type="ECO:0000256" key="2">
    <source>
        <dbReference type="ARBA" id="ARBA00022695"/>
    </source>
</evidence>
<dbReference type="EC" id="2.7.-.-" evidence="4"/>
<dbReference type="PANTHER" id="PTHR43793:SF2">
    <property type="entry name" value="BIFUNCTIONAL PROTEIN HLDE"/>
    <property type="match status" value="1"/>
</dbReference>